<dbReference type="InterPro" id="IPR009057">
    <property type="entry name" value="Homeodomain-like_sf"/>
</dbReference>
<proteinExistence type="predicted"/>
<dbReference type="PRINTS" id="PR00455">
    <property type="entry name" value="HTHTETR"/>
</dbReference>
<dbReference type="InterPro" id="IPR036271">
    <property type="entry name" value="Tet_transcr_reg_TetR-rel_C_sf"/>
</dbReference>
<dbReference type="Pfam" id="PF00440">
    <property type="entry name" value="TetR_N"/>
    <property type="match status" value="1"/>
</dbReference>
<feature type="DNA-binding region" description="H-T-H motif" evidence="2">
    <location>
        <begin position="35"/>
        <end position="54"/>
    </location>
</feature>
<protein>
    <submittedName>
        <fullName evidence="4">Transcriptional regulator, TetR-family</fullName>
    </submittedName>
</protein>
<reference evidence="4 5" key="1">
    <citation type="journal article" date="2013" name="Genome Announc.">
        <title>Draft Genome Sequence of Desulfotignum phosphitoxidans DSM 13687 Strain FiPS-3.</title>
        <authorList>
            <person name="Poehlein A."/>
            <person name="Daniel R."/>
            <person name="Simeonova D.D."/>
        </authorList>
    </citation>
    <scope>NUCLEOTIDE SEQUENCE [LARGE SCALE GENOMIC DNA]</scope>
    <source>
        <strain evidence="4 5">DSM 13687</strain>
    </source>
</reference>
<sequence length="208" mass="24246">MAALTRKQRDDQRKRREILAAALAMFAEGGFHNTTMAQISKAAQYPLGTIYKYFPGKKEMYHDLVIERVHELGRILYDIAHKQDVSVTDRLLAALKAQARFYRDNQDVVKIYIFERSNIDSVGMPRLNERVNHLHERMVQLFENLFDQGIREKAFKTYPARDMAELFADIVHSAAWSGLFREEDPTQSDRRLSMIFEMVTTGFKKINI</sequence>
<dbReference type="RefSeq" id="WP_006964928.1">
    <property type="nucleotide sequence ID" value="NZ_APJX01000002.1"/>
</dbReference>
<dbReference type="Proteomes" id="UP000014216">
    <property type="component" value="Unassembled WGS sequence"/>
</dbReference>
<dbReference type="Gene3D" id="1.10.357.10">
    <property type="entry name" value="Tetracycline Repressor, domain 2"/>
    <property type="match status" value="1"/>
</dbReference>
<dbReference type="PROSITE" id="PS50977">
    <property type="entry name" value="HTH_TETR_2"/>
    <property type="match status" value="1"/>
</dbReference>
<accession>S0G787</accession>
<keyword evidence="1 2" id="KW-0238">DNA-binding</keyword>
<dbReference type="SUPFAM" id="SSF46689">
    <property type="entry name" value="Homeodomain-like"/>
    <property type="match status" value="1"/>
</dbReference>
<dbReference type="AlphaFoldDB" id="S0G787"/>
<dbReference type="GO" id="GO:0003700">
    <property type="term" value="F:DNA-binding transcription factor activity"/>
    <property type="evidence" value="ECO:0007669"/>
    <property type="project" value="TreeGrafter"/>
</dbReference>
<keyword evidence="5" id="KW-1185">Reference proteome</keyword>
<evidence type="ECO:0000256" key="2">
    <source>
        <dbReference type="PROSITE-ProRule" id="PRU00335"/>
    </source>
</evidence>
<feature type="domain" description="HTH tetR-type" evidence="3">
    <location>
        <begin position="12"/>
        <end position="72"/>
    </location>
</feature>
<organism evidence="4 5">
    <name type="scientific">Desulfotignum phosphitoxidans DSM 13687</name>
    <dbReference type="NCBI Taxonomy" id="1286635"/>
    <lineage>
        <taxon>Bacteria</taxon>
        <taxon>Pseudomonadati</taxon>
        <taxon>Thermodesulfobacteriota</taxon>
        <taxon>Desulfobacteria</taxon>
        <taxon>Desulfobacterales</taxon>
        <taxon>Desulfobacteraceae</taxon>
        <taxon>Desulfotignum</taxon>
    </lineage>
</organism>
<evidence type="ECO:0000313" key="5">
    <source>
        <dbReference type="Proteomes" id="UP000014216"/>
    </source>
</evidence>
<gene>
    <name evidence="4" type="ORF">Dpo_2c03570</name>
</gene>
<dbReference type="InterPro" id="IPR001647">
    <property type="entry name" value="HTH_TetR"/>
</dbReference>
<dbReference type="InterPro" id="IPR050109">
    <property type="entry name" value="HTH-type_TetR-like_transc_reg"/>
</dbReference>
<evidence type="ECO:0000313" key="4">
    <source>
        <dbReference type="EMBL" id="EMS80661.1"/>
    </source>
</evidence>
<name>S0G787_9BACT</name>
<dbReference type="EMBL" id="APJX01000002">
    <property type="protein sequence ID" value="EMS80661.1"/>
    <property type="molecule type" value="Genomic_DNA"/>
</dbReference>
<evidence type="ECO:0000259" key="3">
    <source>
        <dbReference type="PROSITE" id="PS50977"/>
    </source>
</evidence>
<dbReference type="SUPFAM" id="SSF48498">
    <property type="entry name" value="Tetracyclin repressor-like, C-terminal domain"/>
    <property type="match status" value="1"/>
</dbReference>
<dbReference type="OrthoDB" id="9809994at2"/>
<dbReference type="PANTHER" id="PTHR30055">
    <property type="entry name" value="HTH-TYPE TRANSCRIPTIONAL REGULATOR RUTR"/>
    <property type="match status" value="1"/>
</dbReference>
<evidence type="ECO:0000256" key="1">
    <source>
        <dbReference type="ARBA" id="ARBA00023125"/>
    </source>
</evidence>
<comment type="caution">
    <text evidence="4">The sequence shown here is derived from an EMBL/GenBank/DDBJ whole genome shotgun (WGS) entry which is preliminary data.</text>
</comment>
<dbReference type="PANTHER" id="PTHR30055:SF226">
    <property type="entry name" value="HTH-TYPE TRANSCRIPTIONAL REGULATOR PKSA"/>
    <property type="match status" value="1"/>
</dbReference>
<dbReference type="GO" id="GO:0000976">
    <property type="term" value="F:transcription cis-regulatory region binding"/>
    <property type="evidence" value="ECO:0007669"/>
    <property type="project" value="TreeGrafter"/>
</dbReference>